<accession>A0A835Q7Y8</accession>
<comment type="function">
    <text evidence="11">Mediates both low-affinity uptake and efflux of sugar across the membrane.</text>
</comment>
<comment type="similarity">
    <text evidence="2 11">Belongs to the SWEET sugar transporter family.</text>
</comment>
<feature type="transmembrane region" description="Helical" evidence="11">
    <location>
        <begin position="144"/>
        <end position="164"/>
    </location>
</feature>
<comment type="subunit">
    <text evidence="10">Forms homooligomers and/or heterooligomers.</text>
</comment>
<dbReference type="InterPro" id="IPR004316">
    <property type="entry name" value="SWEET_rpt"/>
</dbReference>
<feature type="transmembrane region" description="Helical" evidence="11">
    <location>
        <begin position="119"/>
        <end position="138"/>
    </location>
</feature>
<feature type="transmembrane region" description="Helical" evidence="11">
    <location>
        <begin position="237"/>
        <end position="259"/>
    </location>
</feature>
<evidence type="ECO:0000256" key="8">
    <source>
        <dbReference type="ARBA" id="ARBA00022989"/>
    </source>
</evidence>
<keyword evidence="7" id="KW-0677">Repeat</keyword>
<dbReference type="Gene3D" id="1.20.1280.290">
    <property type="match status" value="2"/>
</dbReference>
<feature type="transmembrane region" description="Helical" evidence="11">
    <location>
        <begin position="265"/>
        <end position="286"/>
    </location>
</feature>
<keyword evidence="13" id="KW-1185">Reference proteome</keyword>
<keyword evidence="8 11" id="KW-1133">Transmembrane helix</keyword>
<keyword evidence="5 11" id="KW-0762">Sugar transport</keyword>
<dbReference type="Proteomes" id="UP000636800">
    <property type="component" value="Chromosome 10"/>
</dbReference>
<dbReference type="GO" id="GO:0005886">
    <property type="term" value="C:plasma membrane"/>
    <property type="evidence" value="ECO:0007669"/>
    <property type="project" value="UniProtKB-SubCell"/>
</dbReference>
<evidence type="ECO:0000256" key="1">
    <source>
        <dbReference type="ARBA" id="ARBA00004651"/>
    </source>
</evidence>
<reference evidence="12 13" key="1">
    <citation type="journal article" date="2020" name="Nat. Food">
        <title>A phased Vanilla planifolia genome enables genetic improvement of flavour and production.</title>
        <authorList>
            <person name="Hasing T."/>
            <person name="Tang H."/>
            <person name="Brym M."/>
            <person name="Khazi F."/>
            <person name="Huang T."/>
            <person name="Chambers A.H."/>
        </authorList>
    </citation>
    <scope>NUCLEOTIDE SEQUENCE [LARGE SCALE GENOMIC DNA]</scope>
    <source>
        <tissue evidence="12">Leaf</tissue>
    </source>
</reference>
<dbReference type="InterPro" id="IPR047664">
    <property type="entry name" value="SWEET"/>
</dbReference>
<comment type="caution">
    <text evidence="11">Lacks conserved residue(s) required for the propagation of feature annotation.</text>
</comment>
<evidence type="ECO:0000256" key="3">
    <source>
        <dbReference type="ARBA" id="ARBA00022448"/>
    </source>
</evidence>
<dbReference type="FunFam" id="1.20.1280.290:FF:000001">
    <property type="entry name" value="Bidirectional sugar transporter SWEET"/>
    <property type="match status" value="1"/>
</dbReference>
<keyword evidence="4" id="KW-1003">Cell membrane</keyword>
<sequence length="311" mass="34267">MLFNLTTCSKCQEKLRRAASTTKFGSAEFGNLESCALTSSLCLTGISTVDTQRSGSNPSRTEPVWFPAANPIHFNSKHTEKETIEVDRNVFALTLFLSPMPTFIRIWKRKSVEQFSAAPYLATLLNCMLWVVYGVPAVHPKSTLVLTINGSGTAIELAYVLLFLTFSTGRQRRRILAVLALELAAVGLVAALVLSLVRTHERRSLAVGVLCVFFGTLMYAAPLSVMKLVIESKSVEFMPLSLSLASFFNGVCWTAYALIRFDLFITIPNGLGVLFSVAQLVLHMVYSRSTKEQMEARKKAAEVDLAQVVVK</sequence>
<keyword evidence="3 11" id="KW-0813">Transport</keyword>
<evidence type="ECO:0000313" key="12">
    <source>
        <dbReference type="EMBL" id="KAG0464118.1"/>
    </source>
</evidence>
<proteinExistence type="inferred from homology"/>
<dbReference type="GO" id="GO:0051119">
    <property type="term" value="F:sugar transmembrane transporter activity"/>
    <property type="evidence" value="ECO:0007669"/>
    <property type="project" value="InterPro"/>
</dbReference>
<evidence type="ECO:0000256" key="10">
    <source>
        <dbReference type="ARBA" id="ARBA00038715"/>
    </source>
</evidence>
<evidence type="ECO:0000256" key="11">
    <source>
        <dbReference type="RuleBase" id="RU910715"/>
    </source>
</evidence>
<comment type="caution">
    <text evidence="12">The sequence shown here is derived from an EMBL/GenBank/DDBJ whole genome shotgun (WGS) entry which is preliminary data.</text>
</comment>
<dbReference type="PANTHER" id="PTHR10791:SF130">
    <property type="entry name" value="BIDIRECTIONAL SUGAR TRANSPORTER SWEET6-RELATED"/>
    <property type="match status" value="1"/>
</dbReference>
<dbReference type="Pfam" id="PF03083">
    <property type="entry name" value="MtN3_slv"/>
    <property type="match status" value="2"/>
</dbReference>
<dbReference type="FunFam" id="1.20.1280.290:FF:000002">
    <property type="entry name" value="Bidirectional sugar transporter SWEET"/>
    <property type="match status" value="1"/>
</dbReference>
<evidence type="ECO:0000256" key="9">
    <source>
        <dbReference type="ARBA" id="ARBA00023136"/>
    </source>
</evidence>
<evidence type="ECO:0000256" key="4">
    <source>
        <dbReference type="ARBA" id="ARBA00022475"/>
    </source>
</evidence>
<keyword evidence="9 11" id="KW-0472">Membrane</keyword>
<dbReference type="EMBL" id="JADCNL010000010">
    <property type="protein sequence ID" value="KAG0464118.1"/>
    <property type="molecule type" value="Genomic_DNA"/>
</dbReference>
<gene>
    <name evidence="12" type="ORF">HPP92_020187</name>
</gene>
<organism evidence="12 13">
    <name type="scientific">Vanilla planifolia</name>
    <name type="common">Vanilla</name>
    <dbReference type="NCBI Taxonomy" id="51239"/>
    <lineage>
        <taxon>Eukaryota</taxon>
        <taxon>Viridiplantae</taxon>
        <taxon>Streptophyta</taxon>
        <taxon>Embryophyta</taxon>
        <taxon>Tracheophyta</taxon>
        <taxon>Spermatophyta</taxon>
        <taxon>Magnoliopsida</taxon>
        <taxon>Liliopsida</taxon>
        <taxon>Asparagales</taxon>
        <taxon>Orchidaceae</taxon>
        <taxon>Vanilloideae</taxon>
        <taxon>Vanilleae</taxon>
        <taxon>Vanilla</taxon>
    </lineage>
</organism>
<protein>
    <recommendedName>
        <fullName evidence="11">Bidirectional sugar transporter SWEET</fullName>
    </recommendedName>
</protein>
<evidence type="ECO:0000256" key="2">
    <source>
        <dbReference type="ARBA" id="ARBA00007809"/>
    </source>
</evidence>
<dbReference type="AlphaFoldDB" id="A0A835Q7Y8"/>
<name>A0A835Q7Y8_VANPL</name>
<feature type="transmembrane region" description="Helical" evidence="11">
    <location>
        <begin position="176"/>
        <end position="197"/>
    </location>
</feature>
<comment type="subcellular location">
    <subcellularLocation>
        <location evidence="1">Cell membrane</location>
        <topology evidence="1">Multi-pass membrane protein</topology>
    </subcellularLocation>
</comment>
<dbReference type="PANTHER" id="PTHR10791">
    <property type="entry name" value="RAG1-ACTIVATING PROTEIN 1"/>
    <property type="match status" value="1"/>
</dbReference>
<evidence type="ECO:0000313" key="13">
    <source>
        <dbReference type="Proteomes" id="UP000636800"/>
    </source>
</evidence>
<evidence type="ECO:0000256" key="7">
    <source>
        <dbReference type="ARBA" id="ARBA00022737"/>
    </source>
</evidence>
<feature type="transmembrane region" description="Helical" evidence="11">
    <location>
        <begin position="203"/>
        <end position="225"/>
    </location>
</feature>
<keyword evidence="6 11" id="KW-0812">Transmembrane</keyword>
<evidence type="ECO:0000256" key="6">
    <source>
        <dbReference type="ARBA" id="ARBA00022692"/>
    </source>
</evidence>
<evidence type="ECO:0000256" key="5">
    <source>
        <dbReference type="ARBA" id="ARBA00022597"/>
    </source>
</evidence>